<feature type="repeat" description="ANK" evidence="3">
    <location>
        <begin position="555"/>
        <end position="587"/>
    </location>
</feature>
<dbReference type="InterPro" id="IPR036770">
    <property type="entry name" value="Ankyrin_rpt-contain_sf"/>
</dbReference>
<proteinExistence type="predicted"/>
<reference evidence="5" key="1">
    <citation type="journal article" date="2023" name="Mol. Phylogenet. Evol.">
        <title>Genome-scale phylogeny and comparative genomics of the fungal order Sordariales.</title>
        <authorList>
            <person name="Hensen N."/>
            <person name="Bonometti L."/>
            <person name="Westerberg I."/>
            <person name="Brannstrom I.O."/>
            <person name="Guillou S."/>
            <person name="Cros-Aarteil S."/>
            <person name="Calhoun S."/>
            <person name="Haridas S."/>
            <person name="Kuo A."/>
            <person name="Mondo S."/>
            <person name="Pangilinan J."/>
            <person name="Riley R."/>
            <person name="LaButti K."/>
            <person name="Andreopoulos B."/>
            <person name="Lipzen A."/>
            <person name="Chen C."/>
            <person name="Yan M."/>
            <person name="Daum C."/>
            <person name="Ng V."/>
            <person name="Clum A."/>
            <person name="Steindorff A."/>
            <person name="Ohm R.A."/>
            <person name="Martin F."/>
            <person name="Silar P."/>
            <person name="Natvig D.O."/>
            <person name="Lalanne C."/>
            <person name="Gautier V."/>
            <person name="Ament-Velasquez S.L."/>
            <person name="Kruys A."/>
            <person name="Hutchinson M.I."/>
            <person name="Powell A.J."/>
            <person name="Barry K."/>
            <person name="Miller A.N."/>
            <person name="Grigoriev I.V."/>
            <person name="Debuchy R."/>
            <person name="Gladieux P."/>
            <person name="Hiltunen Thoren M."/>
            <person name="Johannesson H."/>
        </authorList>
    </citation>
    <scope>NUCLEOTIDE SEQUENCE</scope>
    <source>
        <strain evidence="5">CBS 990.96</strain>
    </source>
</reference>
<reference evidence="5" key="2">
    <citation type="submission" date="2023-05" db="EMBL/GenBank/DDBJ databases">
        <authorList>
            <consortium name="Lawrence Berkeley National Laboratory"/>
            <person name="Steindorff A."/>
            <person name="Hensen N."/>
            <person name="Bonometti L."/>
            <person name="Westerberg I."/>
            <person name="Brannstrom I.O."/>
            <person name="Guillou S."/>
            <person name="Cros-Aarteil S."/>
            <person name="Calhoun S."/>
            <person name="Haridas S."/>
            <person name="Kuo A."/>
            <person name="Mondo S."/>
            <person name="Pangilinan J."/>
            <person name="Riley R."/>
            <person name="Labutti K."/>
            <person name="Andreopoulos B."/>
            <person name="Lipzen A."/>
            <person name="Chen C."/>
            <person name="Yanf M."/>
            <person name="Daum C."/>
            <person name="Ng V."/>
            <person name="Clum A."/>
            <person name="Ohm R."/>
            <person name="Martin F."/>
            <person name="Silar P."/>
            <person name="Natvig D."/>
            <person name="Lalanne C."/>
            <person name="Gautier V."/>
            <person name="Ament-Velasquez S.L."/>
            <person name="Kruys A."/>
            <person name="Hutchinson M.I."/>
            <person name="Powell A.J."/>
            <person name="Barry K."/>
            <person name="Miller A.N."/>
            <person name="Grigoriev I.V."/>
            <person name="Debuchy R."/>
            <person name="Gladieux P."/>
            <person name="Thoren M.H."/>
            <person name="Johannesson H."/>
        </authorList>
    </citation>
    <scope>NUCLEOTIDE SEQUENCE</scope>
    <source>
        <strain evidence="5">CBS 990.96</strain>
    </source>
</reference>
<feature type="repeat" description="ANK" evidence="3">
    <location>
        <begin position="38"/>
        <end position="70"/>
    </location>
</feature>
<comment type="caution">
    <text evidence="5">The sequence shown here is derived from an EMBL/GenBank/DDBJ whole genome shotgun (WGS) entry which is preliminary data.</text>
</comment>
<feature type="repeat" description="ANK" evidence="3">
    <location>
        <begin position="657"/>
        <end position="689"/>
    </location>
</feature>
<feature type="repeat" description="ANK" evidence="3">
    <location>
        <begin position="104"/>
        <end position="136"/>
    </location>
</feature>
<feature type="repeat" description="ANK" evidence="3">
    <location>
        <begin position="690"/>
        <end position="722"/>
    </location>
</feature>
<evidence type="ECO:0000313" key="5">
    <source>
        <dbReference type="EMBL" id="KAK4225320.1"/>
    </source>
</evidence>
<feature type="repeat" description="ANK" evidence="3">
    <location>
        <begin position="71"/>
        <end position="103"/>
    </location>
</feature>
<evidence type="ECO:0000313" key="6">
    <source>
        <dbReference type="Proteomes" id="UP001301958"/>
    </source>
</evidence>
<dbReference type="PANTHER" id="PTHR24198:SF165">
    <property type="entry name" value="ANKYRIN REPEAT-CONTAINING PROTEIN-RELATED"/>
    <property type="match status" value="1"/>
</dbReference>
<dbReference type="EMBL" id="MU865370">
    <property type="protein sequence ID" value="KAK4225320.1"/>
    <property type="molecule type" value="Genomic_DNA"/>
</dbReference>
<dbReference type="Proteomes" id="UP001301958">
    <property type="component" value="Unassembled WGS sequence"/>
</dbReference>
<keyword evidence="6" id="KW-1185">Reference proteome</keyword>
<dbReference type="Pfam" id="PF00023">
    <property type="entry name" value="Ank"/>
    <property type="match status" value="2"/>
</dbReference>
<dbReference type="Gene3D" id="1.25.40.20">
    <property type="entry name" value="Ankyrin repeat-containing domain"/>
    <property type="match status" value="5"/>
</dbReference>
<feature type="repeat" description="ANK" evidence="3">
    <location>
        <begin position="522"/>
        <end position="554"/>
    </location>
</feature>
<feature type="repeat" description="ANK" evidence="3">
    <location>
        <begin position="241"/>
        <end position="272"/>
    </location>
</feature>
<dbReference type="PROSITE" id="PS50088">
    <property type="entry name" value="ANK_REPEAT"/>
    <property type="match status" value="13"/>
</dbReference>
<dbReference type="Pfam" id="PF13857">
    <property type="entry name" value="Ank_5"/>
    <property type="match status" value="1"/>
</dbReference>
<feature type="repeat" description="ANK" evidence="3">
    <location>
        <begin position="588"/>
        <end position="620"/>
    </location>
</feature>
<evidence type="ECO:0000259" key="4">
    <source>
        <dbReference type="Pfam" id="PF06985"/>
    </source>
</evidence>
<evidence type="ECO:0000256" key="3">
    <source>
        <dbReference type="PROSITE-ProRule" id="PRU00023"/>
    </source>
</evidence>
<feature type="domain" description="Heterokaryon incompatibility" evidence="4">
    <location>
        <begin position="800"/>
        <end position="966"/>
    </location>
</feature>
<protein>
    <submittedName>
        <fullName evidence="5">Ankyrin repeat-containing domain protein</fullName>
    </submittedName>
</protein>
<dbReference type="PANTHER" id="PTHR24198">
    <property type="entry name" value="ANKYRIN REPEAT AND PROTEIN KINASE DOMAIN-CONTAINING PROTEIN"/>
    <property type="match status" value="1"/>
</dbReference>
<accession>A0AAN7GYV7</accession>
<dbReference type="InterPro" id="IPR010730">
    <property type="entry name" value="HET"/>
</dbReference>
<keyword evidence="1" id="KW-0677">Repeat</keyword>
<dbReference type="PRINTS" id="PR01415">
    <property type="entry name" value="ANKYRIN"/>
</dbReference>
<dbReference type="SUPFAM" id="SSF48403">
    <property type="entry name" value="Ankyrin repeat"/>
    <property type="match status" value="3"/>
</dbReference>
<dbReference type="PROSITE" id="PS50297">
    <property type="entry name" value="ANK_REP_REGION"/>
    <property type="match status" value="13"/>
</dbReference>
<feature type="repeat" description="ANK" evidence="3">
    <location>
        <begin position="273"/>
        <end position="305"/>
    </location>
</feature>
<evidence type="ECO:0000256" key="1">
    <source>
        <dbReference type="ARBA" id="ARBA00022737"/>
    </source>
</evidence>
<dbReference type="SMART" id="SM00248">
    <property type="entry name" value="ANK"/>
    <property type="match status" value="19"/>
</dbReference>
<organism evidence="5 6">
    <name type="scientific">Podospora fimiseda</name>
    <dbReference type="NCBI Taxonomy" id="252190"/>
    <lineage>
        <taxon>Eukaryota</taxon>
        <taxon>Fungi</taxon>
        <taxon>Dikarya</taxon>
        <taxon>Ascomycota</taxon>
        <taxon>Pezizomycotina</taxon>
        <taxon>Sordariomycetes</taxon>
        <taxon>Sordariomycetidae</taxon>
        <taxon>Sordariales</taxon>
        <taxon>Podosporaceae</taxon>
        <taxon>Podospora</taxon>
    </lineage>
</organism>
<evidence type="ECO:0000256" key="2">
    <source>
        <dbReference type="ARBA" id="ARBA00023043"/>
    </source>
</evidence>
<dbReference type="Pfam" id="PF06985">
    <property type="entry name" value="HET"/>
    <property type="match status" value="1"/>
</dbReference>
<dbReference type="Pfam" id="PF12796">
    <property type="entry name" value="Ank_2"/>
    <property type="match status" value="5"/>
</dbReference>
<feature type="repeat" description="ANK" evidence="3">
    <location>
        <begin position="621"/>
        <end position="653"/>
    </location>
</feature>
<feature type="repeat" description="ANK" evidence="3">
    <location>
        <begin position="489"/>
        <end position="521"/>
    </location>
</feature>
<dbReference type="InterPro" id="IPR002110">
    <property type="entry name" value="Ankyrin_rpt"/>
</dbReference>
<sequence>MEDPQEYYSFHPAASEGDIDAIKEAFDNGADIEARGHNELTPLLAAVNCGKTEAVRYLLDAGADFSAVDDTGKTSLHYAVLRNQRINVSLLLEYGAPIDAQTLKGYTPLCLAAERGFYDIVRLLLNNDADAALANYSRFPPLHLALAKKTPSQLRILAELLWRGSDPDVKAGKEPGFNCLEIANMVVELGGEIDPRVLELLREDKMERLVESFLVAAEHGRSKEVARLLERGVDVNHTNASGQSALHLAAQGGHKVVNLLLEKGAAVDHQDENGHTALWWAAFFGHDGTVKSLLEYEAQVDLADESGFTPLSMAARKSREKVADLLIQAWAQVDIRDNGDRSPFMWAVVAGSQKIVEMCLKEANWGDGEDYDHFNKALETADRCGHVEIAELLLENGAQEAEESESEPDVEAAASQLETLDVKSPELDGNTSRVKDYRSDNPRYREFTGEIAFETDPTGLIRALGTNNLARCHRLLKKGINVLTCKTSDGHTPLIEAAAGGHLEFIDLLLDRGVSLEARNNKGQTALWQAAHWGKVEAVRLLLKRGADIEAKTYAETTPLATAAAYGREDVVRLLVEKGARTDSTDLHRQTPLSKAVTFGHDAIVGFLFEHGADIEHRDKWGRTPLHISVVFSNKSTLELLLKSGVNLSARMGEDSAGDTVLNYAARDDQEAMVLLLLAHGADPNDHKITGMTSLHSASLAGNSMMVKLLIENGANAKAKDVRGISPLCAAKMRHDLDRDEVVKILARASDIKRQTPRRYEYTPISGKKCIRLLELQPGLGKEIIQFDLFEVDLDDEPPFEALSYEWGERSGSIPVQCGNTYLLATPNLKAVLRRLRRPEKKRLIWIDALCINQESIPEKNQQVPLMTQIYRTTYKVNMWLGESETPLPGIGFKIIKLFHQLYEVISKQWPNFQNIQGQSSPELNEARRQEALLLWEEILQIENAADGLTDVFARGYFTRAWIFQEIILANDGVVMCGEHECELEAWEYALYAMTAYASGPEVEYLKAKFPDRSKDIQDIAVAVMATNDAVLNVNFLANLWHMNSKHELFTSAGVLSTLSFLQAGDPRDKVYAAIGVLKPHEQEALAADYNLTAQEVYIHAARHMFNTLKIPRIWGEHNRPHQKAVPNLPSWVPDWSSPQTVTIGFHAWPPSVPKVLLGEFTTDSTTLEVNGYILDHVAYTVSVSFATDFYDDVVKPIVLFLAGRNISIFDPCVQVDNKINLFALWNMLVRSPENWSGSSNPKIREAISYLAWRISTDQDIGISESLPQDLVEDVNSWQTKFQESSKAFDVEVQNWVNKAVWYQNDVLVFEKGGFGATNGHKISEAGMVVAILGGIEHLCVLRKREEKGEIWYEYVEAAVMDYVTDDWLEGMKGGLESEKERLKIR</sequence>
<keyword evidence="2 3" id="KW-0040">ANK repeat</keyword>
<gene>
    <name evidence="5" type="ORF">QBC38DRAFT_483409</name>
</gene>
<name>A0AAN7GYV7_9PEZI</name>
<feature type="repeat" description="ANK" evidence="3">
    <location>
        <begin position="306"/>
        <end position="338"/>
    </location>
</feature>